<evidence type="ECO:0008006" key="3">
    <source>
        <dbReference type="Google" id="ProtNLM"/>
    </source>
</evidence>
<dbReference type="AlphaFoldDB" id="A0A1G6WZQ1"/>
<protein>
    <recommendedName>
        <fullName evidence="3">Replication initiation protein</fullName>
    </recommendedName>
</protein>
<dbReference type="STRING" id="67344.SAMN05216505_1116"/>
<dbReference type="InterPro" id="IPR048241">
    <property type="entry name" value="RepSA_streptomyces"/>
</dbReference>
<dbReference type="RefSeq" id="WP_055570378.1">
    <property type="nucleotide sequence ID" value="NZ_FMZK01000011.1"/>
</dbReference>
<dbReference type="InterPro" id="IPR046828">
    <property type="entry name" value="RepSA"/>
</dbReference>
<dbReference type="Proteomes" id="UP000182100">
    <property type="component" value="Unassembled WGS sequence"/>
</dbReference>
<reference evidence="2" key="1">
    <citation type="submission" date="2016-10" db="EMBL/GenBank/DDBJ databases">
        <authorList>
            <person name="Varghese N."/>
            <person name="Submissions S."/>
        </authorList>
    </citation>
    <scope>NUCLEOTIDE SEQUENCE [LARGE SCALE GENOMIC DNA]</scope>
    <source>
        <strain evidence="2">CGMCC 4.3504</strain>
    </source>
</reference>
<name>A0A1G6WZQ1_9ACTN</name>
<keyword evidence="2" id="KW-1185">Reference proteome</keyword>
<organism evidence="1 2">
    <name type="scientific">Streptomyces prasinopilosus</name>
    <dbReference type="NCBI Taxonomy" id="67344"/>
    <lineage>
        <taxon>Bacteria</taxon>
        <taxon>Bacillati</taxon>
        <taxon>Actinomycetota</taxon>
        <taxon>Actinomycetes</taxon>
        <taxon>Kitasatosporales</taxon>
        <taxon>Streptomycetaceae</taxon>
        <taxon>Streptomyces</taxon>
    </lineage>
</organism>
<dbReference type="EMBL" id="FMZK01000011">
    <property type="protein sequence ID" value="SDD71321.1"/>
    <property type="molecule type" value="Genomic_DNA"/>
</dbReference>
<accession>A0A1G6WZQ1</accession>
<dbReference type="NCBIfam" id="NF041486">
    <property type="entry name" value="rep_init_RepSA"/>
    <property type="match status" value="1"/>
</dbReference>
<proteinExistence type="predicted"/>
<sequence length="472" mass="51402">MTRLPVAPAAVADVAAAVGTDPLTLADLLRVANTPGFDRWQEQIRRTGGCSNPIHLMGSTVTRDAKTGDVLYSYSTESEPGGRLRVACGNRRASRCPACAWTYAGDVYHLIRAGITGDSRMGIPGQIRQHPGVFATLTAPSFGPVHNRPASGRCRCGAQHTDDDPALGTALDPQRYDYPGAVLWNNHAGDLWRRFTIYLRREIAARAGITQAALRETCRVSFGKVAEFQKRGAVHFHAVVRLDGPDGPDAPPPAWATVALLDAAIRAAAARVAVPVPSAGAFPARVLRWGSQVDVQTIGGLDGVELTDQAVASYVAKYATKAAEATETVDRRIGELSELDKLSLPAHTRRLIEACRDLDDAYPDRLLWRWAHMLGFRGHFMTKSRAYSTTLTERRQVRADYRARQERHERGLPDPDDAEGTTLTLAHWTYAGHGHSPGESWLAATIARDIRLNRETAREALQDELAQEGAAA</sequence>
<gene>
    <name evidence="1" type="ORF">SAMN05216505_1116</name>
</gene>
<evidence type="ECO:0000313" key="1">
    <source>
        <dbReference type="EMBL" id="SDD71321.1"/>
    </source>
</evidence>
<dbReference type="Pfam" id="PF20199">
    <property type="entry name" value="RepSA"/>
    <property type="match status" value="1"/>
</dbReference>
<evidence type="ECO:0000313" key="2">
    <source>
        <dbReference type="Proteomes" id="UP000182100"/>
    </source>
</evidence>